<feature type="compositionally biased region" description="Basic residues" evidence="1">
    <location>
        <begin position="175"/>
        <end position="185"/>
    </location>
</feature>
<accession>A0A5N8W0T9</accession>
<reference evidence="3 4" key="1">
    <citation type="submission" date="2019-07" db="EMBL/GenBank/DDBJ databases">
        <title>New species of Amycolatopsis and Streptomyces.</title>
        <authorList>
            <person name="Duangmal K."/>
            <person name="Teo W.F.A."/>
            <person name="Lipun K."/>
        </authorList>
    </citation>
    <scope>NUCLEOTIDE SEQUENCE [LARGE SCALE GENOMIC DNA]</scope>
    <source>
        <strain evidence="3 4">TISTR 2346</strain>
    </source>
</reference>
<gene>
    <name evidence="3" type="ORF">FNH04_07535</name>
</gene>
<dbReference type="Gene3D" id="3.40.1350.10">
    <property type="match status" value="1"/>
</dbReference>
<comment type="caution">
    <text evidence="3">The sequence shown here is derived from an EMBL/GenBank/DDBJ whole genome shotgun (WGS) entry which is preliminary data.</text>
</comment>
<feature type="region of interest" description="Disordered" evidence="1">
    <location>
        <begin position="171"/>
        <end position="196"/>
    </location>
</feature>
<organism evidence="3 4">
    <name type="scientific">Streptomyces phyllanthi</name>
    <dbReference type="NCBI Taxonomy" id="1803180"/>
    <lineage>
        <taxon>Bacteria</taxon>
        <taxon>Bacillati</taxon>
        <taxon>Actinomycetota</taxon>
        <taxon>Actinomycetes</taxon>
        <taxon>Kitasatosporales</taxon>
        <taxon>Streptomycetaceae</taxon>
        <taxon>Streptomyces</taxon>
    </lineage>
</organism>
<dbReference type="GO" id="GO:0003676">
    <property type="term" value="F:nucleic acid binding"/>
    <property type="evidence" value="ECO:0007669"/>
    <property type="project" value="InterPro"/>
</dbReference>
<evidence type="ECO:0000313" key="4">
    <source>
        <dbReference type="Proteomes" id="UP000326979"/>
    </source>
</evidence>
<evidence type="ECO:0000313" key="3">
    <source>
        <dbReference type="EMBL" id="MPY39775.1"/>
    </source>
</evidence>
<dbReference type="InterPro" id="IPR011856">
    <property type="entry name" value="tRNA_endonuc-like_dom_sf"/>
</dbReference>
<sequence length="310" mass="34341">MADLKVFRVAGGRATEVRGERMPLERHLQSLIETNMEEMLGVRFLASEFPTGDAHGGRIDTLGLDEAGSPVIVEYKRARDQNVMNQALFYLAWLLDHRGDFNLLVTEKLGPAVASSIDWTSPRMICVAGDFTRYDAHAVRCLGQAMDLVRYRLYRSYGDELFTLDLVESSVGRPRPGKPRSRKHLSPVTDASGTADEQAVTHLTGASPEMCRLFGALDAALLDLGEVHRESLKTCLVYRALRGFAWVRVQKEALVVTLRVNPETVELVDGFTRDLRGLGHNGGGDLEVRIRSHSDISSAVVLFQQSFEAA</sequence>
<dbReference type="Proteomes" id="UP000326979">
    <property type="component" value="Unassembled WGS sequence"/>
</dbReference>
<dbReference type="InterPro" id="IPR043714">
    <property type="entry name" value="DUF5655"/>
</dbReference>
<evidence type="ECO:0000256" key="1">
    <source>
        <dbReference type="SAM" id="MobiDB-lite"/>
    </source>
</evidence>
<evidence type="ECO:0000259" key="2">
    <source>
        <dbReference type="Pfam" id="PF18899"/>
    </source>
</evidence>
<feature type="domain" description="DUF5655" evidence="2">
    <location>
        <begin position="202"/>
        <end position="297"/>
    </location>
</feature>
<dbReference type="AlphaFoldDB" id="A0A5N8W0T9"/>
<proteinExistence type="predicted"/>
<dbReference type="EMBL" id="VJZE01000031">
    <property type="protein sequence ID" value="MPY39775.1"/>
    <property type="molecule type" value="Genomic_DNA"/>
</dbReference>
<keyword evidence="4" id="KW-1185">Reference proteome</keyword>
<dbReference type="Pfam" id="PF18899">
    <property type="entry name" value="DUF5655"/>
    <property type="match status" value="1"/>
</dbReference>
<protein>
    <recommendedName>
        <fullName evidence="2">DUF5655 domain-containing protein</fullName>
    </recommendedName>
</protein>
<name>A0A5N8W0T9_9ACTN</name>
<dbReference type="RefSeq" id="WP_345670680.1">
    <property type="nucleotide sequence ID" value="NZ_BAABEQ010000029.1"/>
</dbReference>